<dbReference type="PANTHER" id="PTHR10133">
    <property type="entry name" value="DNA POLYMERASE I"/>
    <property type="match status" value="1"/>
</dbReference>
<keyword evidence="3" id="KW-0808">Transferase</keyword>
<accession>A0A2H0PZS5</accession>
<dbReference type="Proteomes" id="UP000231154">
    <property type="component" value="Unassembled WGS sequence"/>
</dbReference>
<evidence type="ECO:0000256" key="1">
    <source>
        <dbReference type="ARBA" id="ARBA00007705"/>
    </source>
</evidence>
<evidence type="ECO:0000259" key="9">
    <source>
        <dbReference type="SMART" id="SM00482"/>
    </source>
</evidence>
<keyword evidence="5" id="KW-0235">DNA replication</keyword>
<dbReference type="SMART" id="SM00482">
    <property type="entry name" value="POLAc"/>
    <property type="match status" value="1"/>
</dbReference>
<dbReference type="InterPro" id="IPR019760">
    <property type="entry name" value="DNA-dir_DNA_pol_A_CS"/>
</dbReference>
<evidence type="ECO:0000256" key="5">
    <source>
        <dbReference type="ARBA" id="ARBA00022705"/>
    </source>
</evidence>
<proteinExistence type="inferred from homology"/>
<evidence type="ECO:0000313" key="10">
    <source>
        <dbReference type="EMBL" id="PIR27194.1"/>
    </source>
</evidence>
<dbReference type="GO" id="GO:0003887">
    <property type="term" value="F:DNA-directed DNA polymerase activity"/>
    <property type="evidence" value="ECO:0007669"/>
    <property type="project" value="UniProtKB-KW"/>
</dbReference>
<sequence length="213" mass="24021">HAKTASELFRIPVSKVDHDHRRLAKTVNFGIVYGISPFGLSQALGIARESAAEYIFRYFDIHRGIKRYCKEQIALAKKYGYVETLFGFRRKLPEINSENKMVAESAERMAINTPVQGTAAEILKLAMIELHRKLKSEIRMSKSETNPKFECRNPKLLLTVHDELVVEAPAAKAKKVAKLVKEVMENEVKLCVPVEVEVGIGGNWDSAKKNVIK</sequence>
<dbReference type="GO" id="GO:0003677">
    <property type="term" value="F:DNA binding"/>
    <property type="evidence" value="ECO:0007669"/>
    <property type="project" value="UniProtKB-KW"/>
</dbReference>
<evidence type="ECO:0000256" key="3">
    <source>
        <dbReference type="ARBA" id="ARBA00022679"/>
    </source>
</evidence>
<dbReference type="SUPFAM" id="SSF56672">
    <property type="entry name" value="DNA/RNA polymerases"/>
    <property type="match status" value="1"/>
</dbReference>
<comment type="similarity">
    <text evidence="1">Belongs to the DNA polymerase type-A family.</text>
</comment>
<keyword evidence="4" id="KW-0548">Nucleotidyltransferase</keyword>
<dbReference type="PRINTS" id="PR00868">
    <property type="entry name" value="DNAPOLI"/>
</dbReference>
<protein>
    <recommendedName>
        <fullName evidence="2">DNA-directed DNA polymerase</fullName>
        <ecNumber evidence="2">2.7.7.7</ecNumber>
    </recommendedName>
</protein>
<keyword evidence="6" id="KW-0239">DNA-directed DNA polymerase</keyword>
<evidence type="ECO:0000256" key="7">
    <source>
        <dbReference type="ARBA" id="ARBA00023125"/>
    </source>
</evidence>
<comment type="caution">
    <text evidence="10">The sequence shown here is derived from an EMBL/GenBank/DDBJ whole genome shotgun (WGS) entry which is preliminary data.</text>
</comment>
<dbReference type="PROSITE" id="PS00447">
    <property type="entry name" value="DNA_POLYMERASE_A"/>
    <property type="match status" value="1"/>
</dbReference>
<dbReference type="PANTHER" id="PTHR10133:SF27">
    <property type="entry name" value="DNA POLYMERASE NU"/>
    <property type="match status" value="1"/>
</dbReference>
<evidence type="ECO:0000256" key="4">
    <source>
        <dbReference type="ARBA" id="ARBA00022695"/>
    </source>
</evidence>
<name>A0A2H0PZS5_9BACT</name>
<evidence type="ECO:0000256" key="6">
    <source>
        <dbReference type="ARBA" id="ARBA00022932"/>
    </source>
</evidence>
<dbReference type="EMBL" id="PCXF01000064">
    <property type="protein sequence ID" value="PIR27194.1"/>
    <property type="molecule type" value="Genomic_DNA"/>
</dbReference>
<dbReference type="Pfam" id="PF00476">
    <property type="entry name" value="DNA_pol_A"/>
    <property type="match status" value="1"/>
</dbReference>
<gene>
    <name evidence="10" type="ORF">COV40_02190</name>
</gene>
<dbReference type="InterPro" id="IPR043502">
    <property type="entry name" value="DNA/RNA_pol_sf"/>
</dbReference>
<comment type="catalytic activity">
    <reaction evidence="8">
        <text>DNA(n) + a 2'-deoxyribonucleoside 5'-triphosphate = DNA(n+1) + diphosphate</text>
        <dbReference type="Rhea" id="RHEA:22508"/>
        <dbReference type="Rhea" id="RHEA-COMP:17339"/>
        <dbReference type="Rhea" id="RHEA-COMP:17340"/>
        <dbReference type="ChEBI" id="CHEBI:33019"/>
        <dbReference type="ChEBI" id="CHEBI:61560"/>
        <dbReference type="ChEBI" id="CHEBI:173112"/>
        <dbReference type="EC" id="2.7.7.7"/>
    </reaction>
</comment>
<feature type="domain" description="DNA-directed DNA polymerase family A palm" evidence="9">
    <location>
        <begin position="1"/>
        <end position="172"/>
    </location>
</feature>
<dbReference type="GO" id="GO:0006302">
    <property type="term" value="P:double-strand break repair"/>
    <property type="evidence" value="ECO:0007669"/>
    <property type="project" value="TreeGrafter"/>
</dbReference>
<dbReference type="InterPro" id="IPR001098">
    <property type="entry name" value="DNA-dir_DNA_pol_A_palm_dom"/>
</dbReference>
<dbReference type="Gene3D" id="1.10.150.20">
    <property type="entry name" value="5' to 3' exonuclease, C-terminal subdomain"/>
    <property type="match status" value="1"/>
</dbReference>
<reference evidence="10 11" key="1">
    <citation type="submission" date="2017-09" db="EMBL/GenBank/DDBJ databases">
        <title>Depth-based differentiation of microbial function through sediment-hosted aquifers and enrichment of novel symbionts in the deep terrestrial subsurface.</title>
        <authorList>
            <person name="Probst A.J."/>
            <person name="Ladd B."/>
            <person name="Jarett J.K."/>
            <person name="Geller-Mcgrath D.E."/>
            <person name="Sieber C.M."/>
            <person name="Emerson J.B."/>
            <person name="Anantharaman K."/>
            <person name="Thomas B.C."/>
            <person name="Malmstrom R."/>
            <person name="Stieglmeier M."/>
            <person name="Klingl A."/>
            <person name="Woyke T."/>
            <person name="Ryan C.M."/>
            <person name="Banfield J.F."/>
        </authorList>
    </citation>
    <scope>NUCLEOTIDE SEQUENCE [LARGE SCALE GENOMIC DNA]</scope>
    <source>
        <strain evidence="10">CG11_big_fil_rev_8_21_14_0_20_42_15</strain>
    </source>
</reference>
<dbReference type="EC" id="2.7.7.7" evidence="2"/>
<evidence type="ECO:0000313" key="11">
    <source>
        <dbReference type="Proteomes" id="UP000231154"/>
    </source>
</evidence>
<evidence type="ECO:0000256" key="8">
    <source>
        <dbReference type="ARBA" id="ARBA00049244"/>
    </source>
</evidence>
<dbReference type="Gene3D" id="3.30.70.370">
    <property type="match status" value="1"/>
</dbReference>
<dbReference type="GO" id="GO:0006261">
    <property type="term" value="P:DNA-templated DNA replication"/>
    <property type="evidence" value="ECO:0007669"/>
    <property type="project" value="InterPro"/>
</dbReference>
<keyword evidence="7" id="KW-0238">DNA-binding</keyword>
<feature type="non-terminal residue" evidence="10">
    <location>
        <position position="1"/>
    </location>
</feature>
<evidence type="ECO:0000256" key="2">
    <source>
        <dbReference type="ARBA" id="ARBA00012417"/>
    </source>
</evidence>
<dbReference type="AlphaFoldDB" id="A0A2H0PZS5"/>
<organism evidence="10 11">
    <name type="scientific">Candidatus Berkelbacteria bacterium CG11_big_fil_rev_8_21_14_0_20_42_15</name>
    <dbReference type="NCBI Taxonomy" id="1974517"/>
    <lineage>
        <taxon>Bacteria</taxon>
        <taxon>Candidatus Berkelbacteria</taxon>
    </lineage>
</organism>
<dbReference type="FunFam" id="1.10.150.20:FF:000002">
    <property type="entry name" value="DNA polymerase I"/>
    <property type="match status" value="1"/>
</dbReference>
<dbReference type="InterPro" id="IPR002298">
    <property type="entry name" value="DNA_polymerase_A"/>
</dbReference>